<sequence length="448" mass="48047">MSSEPDASSHILHATRLLLGRAPTTDAADGVVEKWGRYVVELLDGLKARRPEFLSLPEVISVIDLLQDIVDARRNVSWLVWGGDWLPGTVIEQCLSRLPAAVNDSTLPPLPTKTVKLLPQVTIMKAAVPVPVSVAALNLGPEEELDATCRVKRAAPEKSSPSKSSPSKSSPSKSFSSCEPPTKRARYTTSVSLPKSIKGKSLVAQLDLNSLREPRKVLHECESCESRKKLCLTVTKKGVILDRCAQCIIDHKRCDWKQGHLEENQAYHEESSSFYDPVGTAKLSKVAVSASRSASATTSVPAIKSVPAPTMTSVHTNISDHEPITSPIRLPCGPKSAIKRRVSGLHTHASLPPPPSGTLTLPTQALSSSPVAPTPLSIPCPPANDTVILESEMTVGTGDSPPANGDETLEAIVGWNPRIAELLRSSYQASCERRQSIYVNKGPGEGST</sequence>
<dbReference type="EMBL" id="LVVM01005619">
    <property type="protein sequence ID" value="OJA10085.1"/>
    <property type="molecule type" value="Genomic_DNA"/>
</dbReference>
<proteinExistence type="predicted"/>
<keyword evidence="3" id="KW-1185">Reference proteome</keyword>
<protein>
    <submittedName>
        <fullName evidence="2">Uncharacterized protein</fullName>
    </submittedName>
</protein>
<gene>
    <name evidence="2" type="ORF">AZE42_07289</name>
</gene>
<organism evidence="2 3">
    <name type="scientific">Rhizopogon vesiculosus</name>
    <dbReference type="NCBI Taxonomy" id="180088"/>
    <lineage>
        <taxon>Eukaryota</taxon>
        <taxon>Fungi</taxon>
        <taxon>Dikarya</taxon>
        <taxon>Basidiomycota</taxon>
        <taxon>Agaricomycotina</taxon>
        <taxon>Agaricomycetes</taxon>
        <taxon>Agaricomycetidae</taxon>
        <taxon>Boletales</taxon>
        <taxon>Suillineae</taxon>
        <taxon>Rhizopogonaceae</taxon>
        <taxon>Rhizopogon</taxon>
    </lineage>
</organism>
<evidence type="ECO:0000256" key="1">
    <source>
        <dbReference type="SAM" id="MobiDB-lite"/>
    </source>
</evidence>
<feature type="compositionally biased region" description="Low complexity" evidence="1">
    <location>
        <begin position="158"/>
        <end position="177"/>
    </location>
</feature>
<accession>A0A1J8PME8</accession>
<evidence type="ECO:0000313" key="2">
    <source>
        <dbReference type="EMBL" id="OJA10085.1"/>
    </source>
</evidence>
<feature type="region of interest" description="Disordered" evidence="1">
    <location>
        <begin position="152"/>
        <end position="183"/>
    </location>
</feature>
<dbReference type="AlphaFoldDB" id="A0A1J8PME8"/>
<dbReference type="OrthoDB" id="10334820at2759"/>
<comment type="caution">
    <text evidence="2">The sequence shown here is derived from an EMBL/GenBank/DDBJ whole genome shotgun (WGS) entry which is preliminary data.</text>
</comment>
<reference evidence="2 3" key="1">
    <citation type="submission" date="2016-03" db="EMBL/GenBank/DDBJ databases">
        <title>Comparative genomics of the ectomycorrhizal sister species Rhizopogon vinicolor and Rhizopogon vesiculosus (Basidiomycota: Boletales) reveals a divergence of the mating type B locus.</title>
        <authorList>
            <person name="Mujic A.B."/>
            <person name="Kuo A."/>
            <person name="Tritt A."/>
            <person name="Lipzen A."/>
            <person name="Chen C."/>
            <person name="Johnson J."/>
            <person name="Sharma A."/>
            <person name="Barry K."/>
            <person name="Grigoriev I.V."/>
            <person name="Spatafora J.W."/>
        </authorList>
    </citation>
    <scope>NUCLEOTIDE SEQUENCE [LARGE SCALE GENOMIC DNA]</scope>
    <source>
        <strain evidence="2 3">AM-OR11-056</strain>
    </source>
</reference>
<evidence type="ECO:0000313" key="3">
    <source>
        <dbReference type="Proteomes" id="UP000183567"/>
    </source>
</evidence>
<name>A0A1J8PME8_9AGAM</name>
<dbReference type="Proteomes" id="UP000183567">
    <property type="component" value="Unassembled WGS sequence"/>
</dbReference>